<protein>
    <submittedName>
        <fullName evidence="3">3D domain-containing protein</fullName>
    </submittedName>
</protein>
<evidence type="ECO:0000313" key="4">
    <source>
        <dbReference type="Proteomes" id="UP000740557"/>
    </source>
</evidence>
<dbReference type="EMBL" id="JAGQNX010000057">
    <property type="protein sequence ID" value="MCA9308256.1"/>
    <property type="molecule type" value="Genomic_DNA"/>
</dbReference>
<dbReference type="Gene3D" id="2.40.40.10">
    <property type="entry name" value="RlpA-like domain"/>
    <property type="match status" value="1"/>
</dbReference>
<dbReference type="InterPro" id="IPR010611">
    <property type="entry name" value="3D_dom"/>
</dbReference>
<dbReference type="GO" id="GO:0009254">
    <property type="term" value="P:peptidoglycan turnover"/>
    <property type="evidence" value="ECO:0007669"/>
    <property type="project" value="InterPro"/>
</dbReference>
<dbReference type="GO" id="GO:0004553">
    <property type="term" value="F:hydrolase activity, hydrolyzing O-glycosyl compounds"/>
    <property type="evidence" value="ECO:0007669"/>
    <property type="project" value="InterPro"/>
</dbReference>
<dbReference type="InterPro" id="IPR036908">
    <property type="entry name" value="RlpA-like_sf"/>
</dbReference>
<evidence type="ECO:0000259" key="2">
    <source>
        <dbReference type="Pfam" id="PF06725"/>
    </source>
</evidence>
<name>A0A955EB80_UNCKA</name>
<reference evidence="3" key="2">
    <citation type="journal article" date="2021" name="Microbiome">
        <title>Successional dynamics and alternative stable states in a saline activated sludge microbial community over 9 years.</title>
        <authorList>
            <person name="Wang Y."/>
            <person name="Ye J."/>
            <person name="Ju F."/>
            <person name="Liu L."/>
            <person name="Boyd J.A."/>
            <person name="Deng Y."/>
            <person name="Parks D.H."/>
            <person name="Jiang X."/>
            <person name="Yin X."/>
            <person name="Woodcroft B.J."/>
            <person name="Tyson G.W."/>
            <person name="Hugenholtz P."/>
            <person name="Polz M.F."/>
            <person name="Zhang T."/>
        </authorList>
    </citation>
    <scope>NUCLEOTIDE SEQUENCE</scope>
    <source>
        <strain evidence="3">HKST-UBA79</strain>
    </source>
</reference>
<reference evidence="3" key="1">
    <citation type="submission" date="2020-04" db="EMBL/GenBank/DDBJ databases">
        <authorList>
            <person name="Zhang T."/>
        </authorList>
    </citation>
    <scope>NUCLEOTIDE SEQUENCE</scope>
    <source>
        <strain evidence="3">HKST-UBA79</strain>
    </source>
</reference>
<dbReference type="PANTHER" id="PTHR39160">
    <property type="entry name" value="CELL WALL-BINDING PROTEIN YOCH"/>
    <property type="match status" value="1"/>
</dbReference>
<evidence type="ECO:0000256" key="1">
    <source>
        <dbReference type="ARBA" id="ARBA00022729"/>
    </source>
</evidence>
<dbReference type="PANTHER" id="PTHR39160:SF4">
    <property type="entry name" value="RESUSCITATION-PROMOTING FACTOR RPFB"/>
    <property type="match status" value="1"/>
</dbReference>
<evidence type="ECO:0000313" key="3">
    <source>
        <dbReference type="EMBL" id="MCA9308256.1"/>
    </source>
</evidence>
<dbReference type="AlphaFoldDB" id="A0A955EB80"/>
<feature type="domain" description="3D" evidence="2">
    <location>
        <begin position="79"/>
        <end position="137"/>
    </location>
</feature>
<comment type="caution">
    <text evidence="3">The sequence shown here is derived from an EMBL/GenBank/DDBJ whole genome shotgun (WGS) entry which is preliminary data.</text>
</comment>
<keyword evidence="1" id="KW-0732">Signal</keyword>
<dbReference type="CDD" id="cd22786">
    <property type="entry name" value="DPBB_YuiC-like"/>
    <property type="match status" value="1"/>
</dbReference>
<dbReference type="Pfam" id="PF06725">
    <property type="entry name" value="3D"/>
    <property type="match status" value="1"/>
</dbReference>
<dbReference type="SUPFAM" id="SSF50685">
    <property type="entry name" value="Barwin-like endoglucanases"/>
    <property type="match status" value="1"/>
</dbReference>
<dbReference type="GO" id="GO:0019867">
    <property type="term" value="C:outer membrane"/>
    <property type="evidence" value="ECO:0007669"/>
    <property type="project" value="InterPro"/>
</dbReference>
<dbReference type="Proteomes" id="UP000740557">
    <property type="component" value="Unassembled WGS sequence"/>
</dbReference>
<proteinExistence type="predicted"/>
<sequence length="146" mass="16233">MIHWYDEIIDKQLVDTKTKNPTTEVISKGVKIVWNLYSTPDVGRVKYWRKLRVWATKYDANCIGCTGRTYSGTEVKKGVCATDPRVIPLGTNFYVDGYGLCRAEDIGGAIKGNDVDLGFVDASKGNWGAAYTDVYLLTNIPEDAVE</sequence>
<dbReference type="InterPro" id="IPR051933">
    <property type="entry name" value="Resuscitation_pf_RpfB"/>
</dbReference>
<organism evidence="3 4">
    <name type="scientific">candidate division WWE3 bacterium</name>
    <dbReference type="NCBI Taxonomy" id="2053526"/>
    <lineage>
        <taxon>Bacteria</taxon>
        <taxon>Katanobacteria</taxon>
    </lineage>
</organism>
<accession>A0A955EB80</accession>
<gene>
    <name evidence="3" type="ORF">KC980_01975</name>
</gene>